<dbReference type="PRINTS" id="PR00035">
    <property type="entry name" value="HTHGNTR"/>
</dbReference>
<keyword evidence="3" id="KW-0804">Transcription</keyword>
<dbReference type="SMART" id="SM00895">
    <property type="entry name" value="FCD"/>
    <property type="match status" value="1"/>
</dbReference>
<dbReference type="InterPro" id="IPR011711">
    <property type="entry name" value="GntR_C"/>
</dbReference>
<dbReference type="PANTHER" id="PTHR43537">
    <property type="entry name" value="TRANSCRIPTIONAL REGULATOR, GNTR FAMILY"/>
    <property type="match status" value="1"/>
</dbReference>
<sequence length="246" mass="25763">MSPAPDAWEPGGPLRRDDPRGLAHAVAARLRTAIADGALTPGAKVPSEAQLSRGYEVSRTVVREAVSQLRAEGLVETFQGRGSFIAATPGAAGGRADDGGIVLPARRSARDVMELRLAIECEAAALAARRRTRAQIEVLDRALADLRRAVRTGGSVVGPDWAIHMAVAVASGNPLLIGVMEGLGAQSVLRHRASLDDVDLVDPEHGALLVHEHAAIRDAVVRGDADAARSAVRVHLGRSLASLPRP</sequence>
<dbReference type="CDD" id="cd07377">
    <property type="entry name" value="WHTH_GntR"/>
    <property type="match status" value="1"/>
</dbReference>
<accession>A0ABT4I4X2</accession>
<gene>
    <name evidence="5" type="ORF">OHJ16_00740</name>
</gene>
<evidence type="ECO:0000256" key="2">
    <source>
        <dbReference type="ARBA" id="ARBA00023125"/>
    </source>
</evidence>
<dbReference type="Pfam" id="PF07729">
    <property type="entry name" value="FCD"/>
    <property type="match status" value="1"/>
</dbReference>
<reference evidence="5" key="1">
    <citation type="submission" date="2022-10" db="EMBL/GenBank/DDBJ databases">
        <title>Genome sequence of Actinomyces israelii ATCC 10048.</title>
        <authorList>
            <person name="Watt R.M."/>
            <person name="Tong W.M."/>
        </authorList>
    </citation>
    <scope>NUCLEOTIDE SEQUENCE</scope>
    <source>
        <strain evidence="5">ATCC 10048</strain>
    </source>
</reference>
<name>A0ABT4I4X2_9ACTO</name>
<dbReference type="RefSeq" id="WP_268916350.1">
    <property type="nucleotide sequence ID" value="NZ_JAPTMY010000001.1"/>
</dbReference>
<dbReference type="SMART" id="SM00345">
    <property type="entry name" value="HTH_GNTR"/>
    <property type="match status" value="1"/>
</dbReference>
<dbReference type="Proteomes" id="UP001072034">
    <property type="component" value="Unassembled WGS sequence"/>
</dbReference>
<evidence type="ECO:0000259" key="4">
    <source>
        <dbReference type="PROSITE" id="PS50949"/>
    </source>
</evidence>
<dbReference type="InterPro" id="IPR000524">
    <property type="entry name" value="Tscrpt_reg_HTH_GntR"/>
</dbReference>
<dbReference type="Pfam" id="PF00392">
    <property type="entry name" value="GntR"/>
    <property type="match status" value="1"/>
</dbReference>
<evidence type="ECO:0000313" key="6">
    <source>
        <dbReference type="Proteomes" id="UP001072034"/>
    </source>
</evidence>
<dbReference type="PROSITE" id="PS50949">
    <property type="entry name" value="HTH_GNTR"/>
    <property type="match status" value="1"/>
</dbReference>
<dbReference type="SUPFAM" id="SSF48008">
    <property type="entry name" value="GntR ligand-binding domain-like"/>
    <property type="match status" value="1"/>
</dbReference>
<comment type="caution">
    <text evidence="5">The sequence shown here is derived from an EMBL/GenBank/DDBJ whole genome shotgun (WGS) entry which is preliminary data.</text>
</comment>
<proteinExistence type="predicted"/>
<dbReference type="InterPro" id="IPR036388">
    <property type="entry name" value="WH-like_DNA-bd_sf"/>
</dbReference>
<feature type="domain" description="HTH gntR-type" evidence="4">
    <location>
        <begin position="20"/>
        <end position="88"/>
    </location>
</feature>
<keyword evidence="6" id="KW-1185">Reference proteome</keyword>
<dbReference type="SUPFAM" id="SSF46785">
    <property type="entry name" value="Winged helix' DNA-binding domain"/>
    <property type="match status" value="1"/>
</dbReference>
<dbReference type="PANTHER" id="PTHR43537:SF5">
    <property type="entry name" value="UXU OPERON TRANSCRIPTIONAL REGULATOR"/>
    <property type="match status" value="1"/>
</dbReference>
<keyword evidence="1" id="KW-0805">Transcription regulation</keyword>
<dbReference type="EMBL" id="JAPTMY010000001">
    <property type="protein sequence ID" value="MCZ0856576.1"/>
    <property type="molecule type" value="Genomic_DNA"/>
</dbReference>
<protein>
    <submittedName>
        <fullName evidence="5">FCD domain-containing protein</fullName>
    </submittedName>
</protein>
<evidence type="ECO:0000256" key="3">
    <source>
        <dbReference type="ARBA" id="ARBA00023163"/>
    </source>
</evidence>
<dbReference type="InterPro" id="IPR036390">
    <property type="entry name" value="WH_DNA-bd_sf"/>
</dbReference>
<evidence type="ECO:0000256" key="1">
    <source>
        <dbReference type="ARBA" id="ARBA00023015"/>
    </source>
</evidence>
<keyword evidence="2" id="KW-0238">DNA-binding</keyword>
<evidence type="ECO:0000313" key="5">
    <source>
        <dbReference type="EMBL" id="MCZ0856576.1"/>
    </source>
</evidence>
<organism evidence="5 6">
    <name type="scientific">Actinomyces israelii</name>
    <dbReference type="NCBI Taxonomy" id="1659"/>
    <lineage>
        <taxon>Bacteria</taxon>
        <taxon>Bacillati</taxon>
        <taxon>Actinomycetota</taxon>
        <taxon>Actinomycetes</taxon>
        <taxon>Actinomycetales</taxon>
        <taxon>Actinomycetaceae</taxon>
        <taxon>Actinomyces</taxon>
    </lineage>
</organism>
<dbReference type="Gene3D" id="1.20.120.530">
    <property type="entry name" value="GntR ligand-binding domain-like"/>
    <property type="match status" value="1"/>
</dbReference>
<dbReference type="Gene3D" id="1.10.10.10">
    <property type="entry name" value="Winged helix-like DNA-binding domain superfamily/Winged helix DNA-binding domain"/>
    <property type="match status" value="1"/>
</dbReference>
<dbReference type="InterPro" id="IPR008920">
    <property type="entry name" value="TF_FadR/GntR_C"/>
</dbReference>